<feature type="signal peptide" evidence="6">
    <location>
        <begin position="1"/>
        <end position="26"/>
    </location>
</feature>
<evidence type="ECO:0000256" key="6">
    <source>
        <dbReference type="SAM" id="SignalP"/>
    </source>
</evidence>
<comment type="caution">
    <text evidence="8">The sequence shown here is derived from an EMBL/GenBank/DDBJ whole genome shotgun (WGS) entry which is preliminary data.</text>
</comment>
<dbReference type="Pfam" id="PF01565">
    <property type="entry name" value="FAD_binding_4"/>
    <property type="match status" value="2"/>
</dbReference>
<dbReference type="PANTHER" id="PTHR42973">
    <property type="entry name" value="BINDING OXIDOREDUCTASE, PUTATIVE (AFU_ORTHOLOGUE AFUA_1G17690)-RELATED"/>
    <property type="match status" value="1"/>
</dbReference>
<keyword evidence="5" id="KW-0560">Oxidoreductase</keyword>
<feature type="domain" description="FAD-binding PCMH-type" evidence="7">
    <location>
        <begin position="549"/>
        <end position="721"/>
    </location>
</feature>
<evidence type="ECO:0000256" key="1">
    <source>
        <dbReference type="ARBA" id="ARBA00001974"/>
    </source>
</evidence>
<dbReference type="Gene3D" id="3.40.462.20">
    <property type="match status" value="2"/>
</dbReference>
<keyword evidence="4" id="KW-0274">FAD</keyword>
<dbReference type="GO" id="GO:0016491">
    <property type="term" value="F:oxidoreductase activity"/>
    <property type="evidence" value="ECO:0007669"/>
    <property type="project" value="UniProtKB-KW"/>
</dbReference>
<dbReference type="InterPro" id="IPR006094">
    <property type="entry name" value="Oxid_FAD_bind_N"/>
</dbReference>
<dbReference type="Pfam" id="PF08031">
    <property type="entry name" value="BBE"/>
    <property type="match status" value="2"/>
</dbReference>
<dbReference type="PANTHER" id="PTHR42973:SF39">
    <property type="entry name" value="FAD-BINDING PCMH-TYPE DOMAIN-CONTAINING PROTEIN"/>
    <property type="match status" value="1"/>
</dbReference>
<comment type="similarity">
    <text evidence="2">Belongs to the oxygen-dependent FAD-linked oxidoreductase family.</text>
</comment>
<dbReference type="SUPFAM" id="SSF56176">
    <property type="entry name" value="FAD-binding/transporter-associated domain-like"/>
    <property type="match status" value="2"/>
</dbReference>
<evidence type="ECO:0000256" key="5">
    <source>
        <dbReference type="ARBA" id="ARBA00023002"/>
    </source>
</evidence>
<dbReference type="GO" id="GO:0071949">
    <property type="term" value="F:FAD binding"/>
    <property type="evidence" value="ECO:0007669"/>
    <property type="project" value="InterPro"/>
</dbReference>
<evidence type="ECO:0000313" key="9">
    <source>
        <dbReference type="Proteomes" id="UP001259832"/>
    </source>
</evidence>
<evidence type="ECO:0000259" key="7">
    <source>
        <dbReference type="PROSITE" id="PS51387"/>
    </source>
</evidence>
<dbReference type="EMBL" id="JASMQC010000002">
    <property type="protein sequence ID" value="KAK1947574.1"/>
    <property type="molecule type" value="Genomic_DNA"/>
</dbReference>
<comment type="cofactor">
    <cofactor evidence="1">
        <name>FAD</name>
        <dbReference type="ChEBI" id="CHEBI:57692"/>
    </cofactor>
</comment>
<organism evidence="8 9">
    <name type="scientific">Phytophthora citrophthora</name>
    <dbReference type="NCBI Taxonomy" id="4793"/>
    <lineage>
        <taxon>Eukaryota</taxon>
        <taxon>Sar</taxon>
        <taxon>Stramenopiles</taxon>
        <taxon>Oomycota</taxon>
        <taxon>Peronosporomycetes</taxon>
        <taxon>Peronosporales</taxon>
        <taxon>Peronosporaceae</taxon>
        <taxon>Phytophthora</taxon>
    </lineage>
</organism>
<dbReference type="InterPro" id="IPR036318">
    <property type="entry name" value="FAD-bd_PCMH-like_sf"/>
</dbReference>
<dbReference type="InterPro" id="IPR050416">
    <property type="entry name" value="FAD-linked_Oxidoreductase"/>
</dbReference>
<keyword evidence="3" id="KW-0285">Flavoprotein</keyword>
<proteinExistence type="inferred from homology"/>
<feature type="domain" description="FAD-binding PCMH-type" evidence="7">
    <location>
        <begin position="65"/>
        <end position="237"/>
    </location>
</feature>
<dbReference type="InterPro" id="IPR012951">
    <property type="entry name" value="BBE"/>
</dbReference>
<dbReference type="AlphaFoldDB" id="A0AAD9LUV6"/>
<evidence type="ECO:0000256" key="4">
    <source>
        <dbReference type="ARBA" id="ARBA00022827"/>
    </source>
</evidence>
<dbReference type="Proteomes" id="UP001259832">
    <property type="component" value="Unassembled WGS sequence"/>
</dbReference>
<name>A0AAD9LUV6_9STRA</name>
<feature type="chain" id="PRO_5042272323" evidence="6">
    <location>
        <begin position="27"/>
        <end position="993"/>
    </location>
</feature>
<evidence type="ECO:0000256" key="3">
    <source>
        <dbReference type="ARBA" id="ARBA00022630"/>
    </source>
</evidence>
<evidence type="ECO:0000256" key="2">
    <source>
        <dbReference type="ARBA" id="ARBA00005466"/>
    </source>
</evidence>
<dbReference type="InterPro" id="IPR016169">
    <property type="entry name" value="FAD-bd_PCMH_sub2"/>
</dbReference>
<evidence type="ECO:0000313" key="8">
    <source>
        <dbReference type="EMBL" id="KAK1947574.1"/>
    </source>
</evidence>
<dbReference type="PROSITE" id="PS51387">
    <property type="entry name" value="FAD_PCMH"/>
    <property type="match status" value="2"/>
</dbReference>
<reference evidence="8" key="1">
    <citation type="submission" date="2023-08" db="EMBL/GenBank/DDBJ databases">
        <title>Reference Genome Resource for the Citrus Pathogen Phytophthora citrophthora.</title>
        <authorList>
            <person name="Moller H."/>
            <person name="Coetzee B."/>
            <person name="Rose L.J."/>
            <person name="Van Niekerk J.M."/>
        </authorList>
    </citation>
    <scope>NUCLEOTIDE SEQUENCE</scope>
    <source>
        <strain evidence="8">STE-U-9442</strain>
    </source>
</reference>
<dbReference type="InterPro" id="IPR016166">
    <property type="entry name" value="FAD-bd_PCMH"/>
</dbReference>
<keyword evidence="9" id="KW-1185">Reference proteome</keyword>
<dbReference type="Gene3D" id="3.30.465.10">
    <property type="match status" value="2"/>
</dbReference>
<gene>
    <name evidence="8" type="ORF">P3T76_001584</name>
</gene>
<protein>
    <submittedName>
        <fullName evidence="8">FAD-linked oxidoreductase sorD</fullName>
    </submittedName>
</protein>
<keyword evidence="6" id="KW-0732">Signal</keyword>
<accession>A0AAD9LUV6</accession>
<sequence length="993" mass="107174">MVASISGASRAIFALCSLIAAQGGFAAAGATQADIGTCLDKAGIETSLPTTSTWAVDTEAWNSRVSPVPSAVAFPKTEEEVSAALKCAADAGMKVTTLGGNRSFSSMGFGRDDGALIMNLKYLKHLKFDKSTGLLSYGGPVMISEAANYMWTNFSRTLPHGRCPDVGMTGVAASGFGTLSRSSGTVLDNIESVRVALANGSIVDASTKQNSDLFWGVRGAASSMGVVLDFKIKTYEAPSQRVVNYTIEFNSSYKPTQQDNVDALVGTQKWALSKDNNDLVSIRFSLKTKSTLQGFFYGDSKKGAKVFGSLMKNLPASMVLTTTENDFWASEAISTPGLVAQTLTPRRYFYIASVTIPRKTPLNNATAWELFTNTAFAPKLPDASASGFVDIWGGKYARRVKADASAWKHDDNLHLVRWDMRSSAFNVSFADSTMTTMRSGFYKFVDAYKASGGVPGGFTTYRDEKWSVAEMAEYLYGGGNFKKLQKIKTKYDPKEIRAIFALCSLIAAQGGFAAAQADIGACLEKAGIETSLPTTSTWAVDTEAWNSRVSPVPSAVAFPKTEEEVSAALKCAADAGMKVTTLGGNRSFSSMGFGRDDGALIMNLKYLKHLKFDKSTGLLSYGGPVMISEAANYMWTNFSRTLPHGRCPDVGMTGVAASGFGTLSRSSGTVLDNIESVRVALANGSIVDASTKQNSDLFWGVRGAASSMGVVLDFKIKTYEAPSQRVVNYTIEFNSSYKPTQQDNVDALVGTQKWALSKDNNDLVSIRFSLKTKSTLQGFFYGDSKKGAKVFGSLMKNLPASMVLTTTENDFWASEAISTPGLVAQTLTPRRYFYIASVTIPRKTPLNNATAWELFTNTAFAPKLPDASASGFVDIWGGEFARGVKPGDSAWKHDDNLHLIRWDMRSSAFNVSFADSSLSTMREGFYKFVDAYKASGGVPGGFTTYRDEKWSVAEMAEYLYGGGNFKKLQQIKTEIDPTEMFNTDPQAIPALAA</sequence>